<dbReference type="InterPro" id="IPR001940">
    <property type="entry name" value="Peptidase_S1C"/>
</dbReference>
<evidence type="ECO:0000256" key="3">
    <source>
        <dbReference type="ARBA" id="ARBA00022801"/>
    </source>
</evidence>
<gene>
    <name evidence="6" type="ORF">C1SCF055_LOCUS45052</name>
</gene>
<comment type="caution">
    <text evidence="6">The sequence shown here is derived from an EMBL/GenBank/DDBJ whole genome shotgun (WGS) entry which is preliminary data.</text>
</comment>
<dbReference type="AlphaFoldDB" id="A0A9P1GTB8"/>
<dbReference type="Gene3D" id="2.30.42.10">
    <property type="match status" value="1"/>
</dbReference>
<comment type="similarity">
    <text evidence="1">Belongs to the peptidase S1C family.</text>
</comment>
<dbReference type="Pfam" id="PF13365">
    <property type="entry name" value="Trypsin_2"/>
    <property type="match status" value="1"/>
</dbReference>
<sequence>MGQRRQWRPLPILALAMAALKLGHLAFSEPSRTDAHAAPLRRQLVQGLAQVGLATFEPVWAAARTSEERTAAQVFRDATPGVVSVSRGLRPGERRRNGEDGLPPSLGSGFVWDQMHVVTNYHVVRDIGPQDLQIVFLDTTFGSGGGSGSDDFPKREVLKGELIGSDPFTDTAVIRIISRSTNRLVPMHPLPIGESATLEVGQSVYAIGNPFGLDHSMSKGIISGKSRTLDIGERPIQGCIQTDASINPGNSGGPLLDAAGRVIGVNTAILTASGTSAGVGLAIPVDTVKKNVELILKQGFVSRGFLGITFAPDGISDALQIPGIIVYSVVANSPAEKAGVRPMLNGTVGDVITTLDDKPIRTGSDIFKLLDKHVPGDLVLLGVRRQEFDLAQCKTM</sequence>
<dbReference type="InterPro" id="IPR051201">
    <property type="entry name" value="Chloro_Bact_Ser_Proteases"/>
</dbReference>
<dbReference type="SMART" id="SM00228">
    <property type="entry name" value="PDZ"/>
    <property type="match status" value="1"/>
</dbReference>
<evidence type="ECO:0000259" key="5">
    <source>
        <dbReference type="SMART" id="SM00228"/>
    </source>
</evidence>
<proteinExistence type="inferred from homology"/>
<dbReference type="InterPro" id="IPR001478">
    <property type="entry name" value="PDZ"/>
</dbReference>
<name>A0A9P1GTB8_9DINO</name>
<accession>A0A9P1GTB8</accession>
<evidence type="ECO:0000256" key="1">
    <source>
        <dbReference type="ARBA" id="ARBA00010541"/>
    </source>
</evidence>
<dbReference type="EMBL" id="CAMXCT010006824">
    <property type="protein sequence ID" value="CAI4020655.1"/>
    <property type="molecule type" value="Genomic_DNA"/>
</dbReference>
<keyword evidence="9" id="KW-1185">Reference proteome</keyword>
<dbReference type="PANTHER" id="PTHR43343:SF3">
    <property type="entry name" value="PROTEASE DO-LIKE 8, CHLOROPLASTIC"/>
    <property type="match status" value="1"/>
</dbReference>
<feature type="chain" id="PRO_5043273104" evidence="4">
    <location>
        <begin position="29"/>
        <end position="396"/>
    </location>
</feature>
<evidence type="ECO:0000313" key="6">
    <source>
        <dbReference type="EMBL" id="CAI4020655.1"/>
    </source>
</evidence>
<evidence type="ECO:0000256" key="4">
    <source>
        <dbReference type="SAM" id="SignalP"/>
    </source>
</evidence>
<dbReference type="OrthoDB" id="4217619at2759"/>
<evidence type="ECO:0000313" key="9">
    <source>
        <dbReference type="Proteomes" id="UP001152797"/>
    </source>
</evidence>
<protein>
    <submittedName>
        <fullName evidence="8">Protease Do-like 1, chloroplastic (Protei n DEGRADATION OF PERIPLASMIC PROTEINS 1) (DEGP PROTEASE 1)</fullName>
    </submittedName>
</protein>
<reference evidence="7" key="2">
    <citation type="submission" date="2024-04" db="EMBL/GenBank/DDBJ databases">
        <authorList>
            <person name="Chen Y."/>
            <person name="Shah S."/>
            <person name="Dougan E. K."/>
            <person name="Thang M."/>
            <person name="Chan C."/>
        </authorList>
    </citation>
    <scope>NUCLEOTIDE SEQUENCE [LARGE SCALE GENOMIC DNA]</scope>
</reference>
<keyword evidence="2 8" id="KW-0645">Protease</keyword>
<feature type="signal peptide" evidence="4">
    <location>
        <begin position="1"/>
        <end position="28"/>
    </location>
</feature>
<dbReference type="PRINTS" id="PR00834">
    <property type="entry name" value="PROTEASES2C"/>
</dbReference>
<dbReference type="GO" id="GO:0006508">
    <property type="term" value="P:proteolysis"/>
    <property type="evidence" value="ECO:0007669"/>
    <property type="project" value="UniProtKB-KW"/>
</dbReference>
<keyword evidence="4" id="KW-0732">Signal</keyword>
<dbReference type="EMBL" id="CAMXCT030006824">
    <property type="protein sequence ID" value="CAL4807967.1"/>
    <property type="molecule type" value="Genomic_DNA"/>
</dbReference>
<dbReference type="Proteomes" id="UP001152797">
    <property type="component" value="Unassembled WGS sequence"/>
</dbReference>
<keyword evidence="3" id="KW-0378">Hydrolase</keyword>
<reference evidence="6" key="1">
    <citation type="submission" date="2022-10" db="EMBL/GenBank/DDBJ databases">
        <authorList>
            <person name="Chen Y."/>
            <person name="Dougan E. K."/>
            <person name="Chan C."/>
            <person name="Rhodes N."/>
            <person name="Thang M."/>
        </authorList>
    </citation>
    <scope>NUCLEOTIDE SEQUENCE</scope>
</reference>
<dbReference type="GO" id="GO:0004252">
    <property type="term" value="F:serine-type endopeptidase activity"/>
    <property type="evidence" value="ECO:0007669"/>
    <property type="project" value="InterPro"/>
</dbReference>
<dbReference type="PANTHER" id="PTHR43343">
    <property type="entry name" value="PEPTIDASE S12"/>
    <property type="match status" value="1"/>
</dbReference>
<dbReference type="SUPFAM" id="SSF50156">
    <property type="entry name" value="PDZ domain-like"/>
    <property type="match status" value="1"/>
</dbReference>
<evidence type="ECO:0000313" key="7">
    <source>
        <dbReference type="EMBL" id="CAL1174030.1"/>
    </source>
</evidence>
<evidence type="ECO:0000313" key="8">
    <source>
        <dbReference type="EMBL" id="CAL4807967.1"/>
    </source>
</evidence>
<dbReference type="Pfam" id="PF13180">
    <property type="entry name" value="PDZ_2"/>
    <property type="match status" value="1"/>
</dbReference>
<dbReference type="EMBL" id="CAMXCT020006824">
    <property type="protein sequence ID" value="CAL1174030.1"/>
    <property type="molecule type" value="Genomic_DNA"/>
</dbReference>
<feature type="domain" description="PDZ" evidence="5">
    <location>
        <begin position="304"/>
        <end position="387"/>
    </location>
</feature>
<evidence type="ECO:0000256" key="2">
    <source>
        <dbReference type="ARBA" id="ARBA00022670"/>
    </source>
</evidence>
<dbReference type="InterPro" id="IPR009003">
    <property type="entry name" value="Peptidase_S1_PA"/>
</dbReference>
<organism evidence="6">
    <name type="scientific">Cladocopium goreaui</name>
    <dbReference type="NCBI Taxonomy" id="2562237"/>
    <lineage>
        <taxon>Eukaryota</taxon>
        <taxon>Sar</taxon>
        <taxon>Alveolata</taxon>
        <taxon>Dinophyceae</taxon>
        <taxon>Suessiales</taxon>
        <taxon>Symbiodiniaceae</taxon>
        <taxon>Cladocopium</taxon>
    </lineage>
</organism>
<dbReference type="InterPro" id="IPR036034">
    <property type="entry name" value="PDZ_sf"/>
</dbReference>
<dbReference type="Gene3D" id="2.40.10.120">
    <property type="match status" value="1"/>
</dbReference>
<dbReference type="SUPFAM" id="SSF50494">
    <property type="entry name" value="Trypsin-like serine proteases"/>
    <property type="match status" value="1"/>
</dbReference>